<keyword evidence="10" id="KW-0472">Membrane</keyword>
<keyword evidence="3" id="KW-0597">Phosphoprotein</keyword>
<feature type="transmembrane region" description="Helical" evidence="10">
    <location>
        <begin position="43"/>
        <end position="63"/>
    </location>
</feature>
<dbReference type="InterPro" id="IPR036890">
    <property type="entry name" value="HATPase_C_sf"/>
</dbReference>
<sequence length="450" mass="48206">MVNGTSVPTPRSADPAGTSGYSRRLPGWPGWPSRRDRVDAWDVALAAVSFAAFTLPGAAGVAVGSGPAAYGSTTHVVLFGALAVTPLVVRRRWPVAALVGVTAVECAASLLGVRFTPFVSNAGPVLALAVFVVADRCPRRRSLFWCAAAAIATAVAAAVAIPLHPDQDQNVVQVLMAAPAWLLGDTLRVRRDYRRRLAWESRREAAERERRIRAEERLRVSRDVHDVVSHTLSMIAVRSGVARLLLDEQPEQARDALIAIETTSRSALDEVRRVLRQTRHGTGPAAPNQANPASGPSSGAERDGGPTLRDLEPMVTGLRHDGLRVSYRGSGQARDYLPVLETSAYRIVQEALTNVVKHSGATRAQVEVHHEPRELVVSVVDDGRVHQPQGHRSHSQGGGLGLIGMRERAELFGGTLTAGPRDEGGFAVVARFPADHPVTREPADDAADQV</sequence>
<reference evidence="12 13" key="1">
    <citation type="submission" date="2022-04" db="EMBL/GenBank/DDBJ databases">
        <title>Genome diversity in the genus Frankia.</title>
        <authorList>
            <person name="Carlos-Shanley C."/>
            <person name="Hahn D."/>
        </authorList>
    </citation>
    <scope>NUCLEOTIDE SEQUENCE [LARGE SCALE GENOMIC DNA]</scope>
    <source>
        <strain evidence="12 13">Ag45/Mut15</strain>
    </source>
</reference>
<dbReference type="RefSeq" id="WP_248823921.1">
    <property type="nucleotide sequence ID" value="NZ_JALKFT010000005.1"/>
</dbReference>
<dbReference type="EC" id="2.7.13.3" evidence="2"/>
<feature type="compositionally biased region" description="Polar residues" evidence="9">
    <location>
        <begin position="288"/>
        <end position="297"/>
    </location>
</feature>
<dbReference type="SMART" id="SM00387">
    <property type="entry name" value="HATPase_c"/>
    <property type="match status" value="1"/>
</dbReference>
<dbReference type="SUPFAM" id="SSF55874">
    <property type="entry name" value="ATPase domain of HSP90 chaperone/DNA topoisomerase II/histidine kinase"/>
    <property type="match status" value="1"/>
</dbReference>
<evidence type="ECO:0000256" key="4">
    <source>
        <dbReference type="ARBA" id="ARBA00022679"/>
    </source>
</evidence>
<evidence type="ECO:0000256" key="9">
    <source>
        <dbReference type="SAM" id="MobiDB-lite"/>
    </source>
</evidence>
<feature type="region of interest" description="Disordered" evidence="9">
    <location>
        <begin position="1"/>
        <end position="25"/>
    </location>
</feature>
<keyword evidence="7" id="KW-0067">ATP-binding</keyword>
<keyword evidence="13" id="KW-1185">Reference proteome</keyword>
<dbReference type="Gene3D" id="1.20.5.1930">
    <property type="match status" value="1"/>
</dbReference>
<dbReference type="InterPro" id="IPR011712">
    <property type="entry name" value="Sig_transdc_His_kin_sub3_dim/P"/>
</dbReference>
<dbReference type="Pfam" id="PF02518">
    <property type="entry name" value="HATPase_c"/>
    <property type="match status" value="1"/>
</dbReference>
<evidence type="ECO:0000313" key="12">
    <source>
        <dbReference type="EMBL" id="MCK9875477.1"/>
    </source>
</evidence>
<evidence type="ECO:0000256" key="2">
    <source>
        <dbReference type="ARBA" id="ARBA00012438"/>
    </source>
</evidence>
<dbReference type="PANTHER" id="PTHR24421:SF10">
    <property type="entry name" value="NITRATE_NITRITE SENSOR PROTEIN NARQ"/>
    <property type="match status" value="1"/>
</dbReference>
<dbReference type="CDD" id="cd16917">
    <property type="entry name" value="HATPase_UhpB-NarQ-NarX-like"/>
    <property type="match status" value="1"/>
</dbReference>
<proteinExistence type="predicted"/>
<evidence type="ECO:0000259" key="11">
    <source>
        <dbReference type="SMART" id="SM00387"/>
    </source>
</evidence>
<dbReference type="PANTHER" id="PTHR24421">
    <property type="entry name" value="NITRATE/NITRITE SENSOR PROTEIN NARX-RELATED"/>
    <property type="match status" value="1"/>
</dbReference>
<evidence type="ECO:0000256" key="8">
    <source>
        <dbReference type="ARBA" id="ARBA00023012"/>
    </source>
</evidence>
<feature type="compositionally biased region" description="Basic and acidic residues" evidence="9">
    <location>
        <begin position="300"/>
        <end position="310"/>
    </location>
</feature>
<keyword evidence="5" id="KW-0547">Nucleotide-binding</keyword>
<feature type="transmembrane region" description="Helical" evidence="10">
    <location>
        <begin position="118"/>
        <end position="134"/>
    </location>
</feature>
<evidence type="ECO:0000256" key="5">
    <source>
        <dbReference type="ARBA" id="ARBA00022741"/>
    </source>
</evidence>
<comment type="catalytic activity">
    <reaction evidence="1">
        <text>ATP + protein L-histidine = ADP + protein N-phospho-L-histidine.</text>
        <dbReference type="EC" id="2.7.13.3"/>
    </reaction>
</comment>
<dbReference type="GO" id="GO:0016301">
    <property type="term" value="F:kinase activity"/>
    <property type="evidence" value="ECO:0007669"/>
    <property type="project" value="UniProtKB-KW"/>
</dbReference>
<feature type="domain" description="Histidine kinase/HSP90-like ATPase" evidence="11">
    <location>
        <begin position="339"/>
        <end position="436"/>
    </location>
</feature>
<dbReference type="EMBL" id="JALKFT010000005">
    <property type="protein sequence ID" value="MCK9875477.1"/>
    <property type="molecule type" value="Genomic_DNA"/>
</dbReference>
<evidence type="ECO:0000313" key="13">
    <source>
        <dbReference type="Proteomes" id="UP001201873"/>
    </source>
</evidence>
<dbReference type="Pfam" id="PF23539">
    <property type="entry name" value="DUF7134"/>
    <property type="match status" value="1"/>
</dbReference>
<keyword evidence="6 12" id="KW-0418">Kinase</keyword>
<comment type="caution">
    <text evidence="12">The sequence shown here is derived from an EMBL/GenBank/DDBJ whole genome shotgun (WGS) entry which is preliminary data.</text>
</comment>
<keyword evidence="10" id="KW-0812">Transmembrane</keyword>
<keyword evidence="8" id="KW-0902">Two-component regulatory system</keyword>
<feature type="region of interest" description="Disordered" evidence="9">
    <location>
        <begin position="279"/>
        <end position="310"/>
    </location>
</feature>
<dbReference type="InterPro" id="IPR055558">
    <property type="entry name" value="DUF7134"/>
</dbReference>
<dbReference type="Gene3D" id="3.30.565.10">
    <property type="entry name" value="Histidine kinase-like ATPase, C-terminal domain"/>
    <property type="match status" value="1"/>
</dbReference>
<dbReference type="Proteomes" id="UP001201873">
    <property type="component" value="Unassembled WGS sequence"/>
</dbReference>
<keyword evidence="4" id="KW-0808">Transferase</keyword>
<evidence type="ECO:0000256" key="3">
    <source>
        <dbReference type="ARBA" id="ARBA00022553"/>
    </source>
</evidence>
<evidence type="ECO:0000256" key="7">
    <source>
        <dbReference type="ARBA" id="ARBA00022840"/>
    </source>
</evidence>
<dbReference type="InterPro" id="IPR003594">
    <property type="entry name" value="HATPase_dom"/>
</dbReference>
<protein>
    <recommendedName>
        <fullName evidence="2">histidine kinase</fullName>
        <ecNumber evidence="2">2.7.13.3</ecNumber>
    </recommendedName>
</protein>
<organism evidence="12 13">
    <name type="scientific">Frankia umida</name>
    <dbReference type="NCBI Taxonomy" id="573489"/>
    <lineage>
        <taxon>Bacteria</taxon>
        <taxon>Bacillati</taxon>
        <taxon>Actinomycetota</taxon>
        <taxon>Actinomycetes</taxon>
        <taxon>Frankiales</taxon>
        <taxon>Frankiaceae</taxon>
        <taxon>Frankia</taxon>
    </lineage>
</organism>
<name>A0ABT0JV98_9ACTN</name>
<dbReference type="InterPro" id="IPR050482">
    <property type="entry name" value="Sensor_HK_TwoCompSys"/>
</dbReference>
<accession>A0ABT0JV98</accession>
<evidence type="ECO:0000256" key="6">
    <source>
        <dbReference type="ARBA" id="ARBA00022777"/>
    </source>
</evidence>
<keyword evidence="10" id="KW-1133">Transmembrane helix</keyword>
<dbReference type="Pfam" id="PF07730">
    <property type="entry name" value="HisKA_3"/>
    <property type="match status" value="1"/>
</dbReference>
<feature type="transmembrane region" description="Helical" evidence="10">
    <location>
        <begin position="143"/>
        <end position="164"/>
    </location>
</feature>
<evidence type="ECO:0000256" key="10">
    <source>
        <dbReference type="SAM" id="Phobius"/>
    </source>
</evidence>
<evidence type="ECO:0000256" key="1">
    <source>
        <dbReference type="ARBA" id="ARBA00000085"/>
    </source>
</evidence>
<gene>
    <name evidence="12" type="ORF">MXD59_06750</name>
</gene>